<reference evidence="1" key="1">
    <citation type="submission" date="2023-07" db="EMBL/GenBank/DDBJ databases">
        <title>Black Yeasts Isolated from many extreme environments.</title>
        <authorList>
            <person name="Coleine C."/>
            <person name="Stajich J.E."/>
            <person name="Selbmann L."/>
        </authorList>
    </citation>
    <scope>NUCLEOTIDE SEQUENCE</scope>
    <source>
        <strain evidence="1">CCFEE 5714</strain>
    </source>
</reference>
<dbReference type="EMBL" id="JAUTXU010000075">
    <property type="protein sequence ID" value="KAK3711574.1"/>
    <property type="molecule type" value="Genomic_DNA"/>
</dbReference>
<keyword evidence="2" id="KW-1185">Reference proteome</keyword>
<sequence length="317" mass="35002">MSYAKSWLDWEAASGGRAILKGTPEEIKGMYDALVQALIPMMPAPSENVDITEGDVDGIKYRTYTPKGENGPFPIAVWTHGGGFMTGDLNADDLLCRVVSEHTKSAVVNIDYRLTPDYKWPTQLEDCMKVYRWAGANASSFKGDASKMYTIGGSAGGTLALGIANQVVRDPTLKPSLKGIVAMVPATTHWDNVPSKYASMYTSYKDNELGTPVIDKESMEIFYKHVEAKPDDSSCFTILATDKHADFPPTYITSCEFDPLRDDATILEAALKEAGVPTKHDYYPGMPHYFWIFPPVPEGQTYVANLLQGIEWLKSQM</sequence>
<gene>
    <name evidence="1" type="primary">EST1</name>
    <name evidence="1" type="ORF">LTR37_009565</name>
</gene>
<evidence type="ECO:0000313" key="1">
    <source>
        <dbReference type="EMBL" id="KAK3711574.1"/>
    </source>
</evidence>
<keyword evidence="1" id="KW-0378">Hydrolase</keyword>
<dbReference type="EC" id="3.1.1.94" evidence="1"/>
<comment type="caution">
    <text evidence="1">The sequence shown here is derived from an EMBL/GenBank/DDBJ whole genome shotgun (WGS) entry which is preliminary data.</text>
</comment>
<accession>A0ACC3N7L8</accession>
<proteinExistence type="predicted"/>
<name>A0ACC3N7L8_9PEZI</name>
<evidence type="ECO:0000313" key="2">
    <source>
        <dbReference type="Proteomes" id="UP001281147"/>
    </source>
</evidence>
<protein>
    <submittedName>
        <fullName evidence="1">Telomerase-binding protein</fullName>
        <ecNumber evidence="1">3.1.1.94</ecNumber>
    </submittedName>
</protein>
<dbReference type="Proteomes" id="UP001281147">
    <property type="component" value="Unassembled WGS sequence"/>
</dbReference>
<organism evidence="1 2">
    <name type="scientific">Vermiconidia calcicola</name>
    <dbReference type="NCBI Taxonomy" id="1690605"/>
    <lineage>
        <taxon>Eukaryota</taxon>
        <taxon>Fungi</taxon>
        <taxon>Dikarya</taxon>
        <taxon>Ascomycota</taxon>
        <taxon>Pezizomycotina</taxon>
        <taxon>Dothideomycetes</taxon>
        <taxon>Dothideomycetidae</taxon>
        <taxon>Mycosphaerellales</taxon>
        <taxon>Extremaceae</taxon>
        <taxon>Vermiconidia</taxon>
    </lineage>
</organism>